<evidence type="ECO:0000313" key="3">
    <source>
        <dbReference type="Proteomes" id="UP000054653"/>
    </source>
</evidence>
<dbReference type="STRING" id="45882.A0A0V1D8Q5"/>
<dbReference type="AlphaFoldDB" id="A0A0V1D8Q5"/>
<organism evidence="2 3">
    <name type="scientific">Trichinella britovi</name>
    <name type="common">Parasitic roundworm</name>
    <dbReference type="NCBI Taxonomy" id="45882"/>
    <lineage>
        <taxon>Eukaryota</taxon>
        <taxon>Metazoa</taxon>
        <taxon>Ecdysozoa</taxon>
        <taxon>Nematoda</taxon>
        <taxon>Enoplea</taxon>
        <taxon>Dorylaimia</taxon>
        <taxon>Trichinellida</taxon>
        <taxon>Trichinellidae</taxon>
        <taxon>Trichinella</taxon>
    </lineage>
</organism>
<evidence type="ECO:0000259" key="1">
    <source>
        <dbReference type="Pfam" id="PF23055"/>
    </source>
</evidence>
<accession>A0A0V1D8Q5</accession>
<protein>
    <recommendedName>
        <fullName evidence="1">DUF7041 domain-containing protein</fullName>
    </recommendedName>
</protein>
<sequence length="71" mass="8189">MIPSRRNMNDAGHPSSNAVSTTLTVPTFNAVDRKLWFLRLDLFFQHQHIFDEFDKLHMALSAMPDEMVADL</sequence>
<dbReference type="Pfam" id="PF23055">
    <property type="entry name" value="DUF7041"/>
    <property type="match status" value="1"/>
</dbReference>
<keyword evidence="3" id="KW-1185">Reference proteome</keyword>
<reference evidence="2 3" key="1">
    <citation type="submission" date="2015-01" db="EMBL/GenBank/DDBJ databases">
        <title>Evolution of Trichinella species and genotypes.</title>
        <authorList>
            <person name="Korhonen P.K."/>
            <person name="Edoardo P."/>
            <person name="Giuseppe L.R."/>
            <person name="Gasser R.B."/>
        </authorList>
    </citation>
    <scope>NUCLEOTIDE SEQUENCE [LARGE SCALE GENOMIC DNA]</scope>
    <source>
        <strain evidence="2">ISS120</strain>
    </source>
</reference>
<dbReference type="EMBL" id="JYDI01000027">
    <property type="protein sequence ID" value="KRY57797.1"/>
    <property type="molecule type" value="Genomic_DNA"/>
</dbReference>
<feature type="domain" description="DUF7041" evidence="1">
    <location>
        <begin position="25"/>
        <end position="69"/>
    </location>
</feature>
<name>A0A0V1D8Q5_TRIBR</name>
<gene>
    <name evidence="2" type="ORF">T03_14043</name>
</gene>
<dbReference type="Proteomes" id="UP000054653">
    <property type="component" value="Unassembled WGS sequence"/>
</dbReference>
<comment type="caution">
    <text evidence="2">The sequence shown here is derived from an EMBL/GenBank/DDBJ whole genome shotgun (WGS) entry which is preliminary data.</text>
</comment>
<dbReference type="InterPro" id="IPR055469">
    <property type="entry name" value="DUF7041"/>
</dbReference>
<proteinExistence type="predicted"/>
<evidence type="ECO:0000313" key="2">
    <source>
        <dbReference type="EMBL" id="KRY57797.1"/>
    </source>
</evidence>